<dbReference type="PROSITE" id="PS51082">
    <property type="entry name" value="WH2"/>
    <property type="match status" value="1"/>
</dbReference>
<evidence type="ECO:0000259" key="3">
    <source>
        <dbReference type="PROSITE" id="PS50011"/>
    </source>
</evidence>
<feature type="domain" description="WH2" evidence="4">
    <location>
        <begin position="461"/>
        <end position="478"/>
    </location>
</feature>
<accession>A0ABN8LML3</accession>
<dbReference type="InterPro" id="IPR011009">
    <property type="entry name" value="Kinase-like_dom_sf"/>
</dbReference>
<feature type="region of interest" description="Disordered" evidence="1">
    <location>
        <begin position="370"/>
        <end position="488"/>
    </location>
</feature>
<evidence type="ECO:0000313" key="5">
    <source>
        <dbReference type="EMBL" id="CAH3018413.1"/>
    </source>
</evidence>
<feature type="compositionally biased region" description="Basic and acidic residues" evidence="1">
    <location>
        <begin position="384"/>
        <end position="398"/>
    </location>
</feature>
<evidence type="ECO:0000313" key="6">
    <source>
        <dbReference type="Proteomes" id="UP001159427"/>
    </source>
</evidence>
<proteinExistence type="predicted"/>
<dbReference type="InterPro" id="IPR000719">
    <property type="entry name" value="Prot_kinase_dom"/>
</dbReference>
<dbReference type="SUPFAM" id="SSF56112">
    <property type="entry name" value="Protein kinase-like (PK-like)"/>
    <property type="match status" value="1"/>
</dbReference>
<dbReference type="PROSITE" id="PS50011">
    <property type="entry name" value="PROTEIN_KINASE_DOM"/>
    <property type="match status" value="1"/>
</dbReference>
<dbReference type="Proteomes" id="UP001159427">
    <property type="component" value="Unassembled WGS sequence"/>
</dbReference>
<evidence type="ECO:0000256" key="1">
    <source>
        <dbReference type="SAM" id="MobiDB-lite"/>
    </source>
</evidence>
<dbReference type="Pfam" id="PF02205">
    <property type="entry name" value="WH2"/>
    <property type="match status" value="1"/>
</dbReference>
<keyword evidence="2" id="KW-1133">Transmembrane helix</keyword>
<evidence type="ECO:0000259" key="4">
    <source>
        <dbReference type="PROSITE" id="PS51082"/>
    </source>
</evidence>
<dbReference type="Gene3D" id="1.10.510.10">
    <property type="entry name" value="Transferase(Phosphotransferase) domain 1"/>
    <property type="match status" value="1"/>
</dbReference>
<evidence type="ECO:0000256" key="2">
    <source>
        <dbReference type="SAM" id="Phobius"/>
    </source>
</evidence>
<sequence length="488" mass="55520">MGSFVDFLGRNIWAPILIATGIAVFLLIILWLICRHRRRNQFNYLGLEADRSLIKKWDEEKRIQKMAERDAVLLNCYYYLKDSKTYGFIDHLPDIGSRINKQWFLVRDSQQGIDAVLTMVPWNTQCVISFTKSTKKTLKELFSLLQHPYLFPVMDVDFVFEHNMVMFIHPYQSAGSLKDIIYGSRPQSSWQQKYQAKGKSLSLTQIRNYGRQVLEALLYLRDKGLPVCDHLHSGNIFIVNGTSKLSAFENSLLGWKSRLDPLLKKLCKDGHSHIDVIQFGHLLYEMLAGYELTTAEPKKEKLVNFKNTPVVEVINFIFFPESEIYPSLDQLVSHPFFKGGDISGLQKYNPGPVRFGSNVKQLLRLYRDRKDDIIRKRRPSTKKAKPEESAAVPKERKLSKSKGKRLPIDKAEIVPAVQFSSKASSLPKSPPPPPKQPPPPPQLKRPPSSGSVPSKPLSVPGRAGLLSQIQKGTKLKRAATNDRSAPRV</sequence>
<feature type="transmembrane region" description="Helical" evidence="2">
    <location>
        <begin position="12"/>
        <end position="34"/>
    </location>
</feature>
<keyword evidence="2" id="KW-0812">Transmembrane</keyword>
<evidence type="ECO:0008006" key="7">
    <source>
        <dbReference type="Google" id="ProtNLM"/>
    </source>
</evidence>
<gene>
    <name evidence="5" type="ORF">PEVE_00042940</name>
</gene>
<reference evidence="5 6" key="1">
    <citation type="submission" date="2022-05" db="EMBL/GenBank/DDBJ databases">
        <authorList>
            <consortium name="Genoscope - CEA"/>
            <person name="William W."/>
        </authorList>
    </citation>
    <scope>NUCLEOTIDE SEQUENCE [LARGE SCALE GENOMIC DNA]</scope>
</reference>
<feature type="domain" description="Protein kinase" evidence="3">
    <location>
        <begin position="89"/>
        <end position="337"/>
    </location>
</feature>
<dbReference type="InterPro" id="IPR003124">
    <property type="entry name" value="WH2_dom"/>
</dbReference>
<keyword evidence="6" id="KW-1185">Reference proteome</keyword>
<name>A0ABN8LML3_9CNID</name>
<dbReference type="EMBL" id="CALNXI010000086">
    <property type="protein sequence ID" value="CAH3018413.1"/>
    <property type="molecule type" value="Genomic_DNA"/>
</dbReference>
<keyword evidence="2" id="KW-0472">Membrane</keyword>
<feature type="compositionally biased region" description="Pro residues" evidence="1">
    <location>
        <begin position="428"/>
        <end position="444"/>
    </location>
</feature>
<protein>
    <recommendedName>
        <fullName evidence="7">Slowpoke-binding protein</fullName>
    </recommendedName>
</protein>
<comment type="caution">
    <text evidence="5">The sequence shown here is derived from an EMBL/GenBank/DDBJ whole genome shotgun (WGS) entry which is preliminary data.</text>
</comment>
<organism evidence="5 6">
    <name type="scientific">Porites evermanni</name>
    <dbReference type="NCBI Taxonomy" id="104178"/>
    <lineage>
        <taxon>Eukaryota</taxon>
        <taxon>Metazoa</taxon>
        <taxon>Cnidaria</taxon>
        <taxon>Anthozoa</taxon>
        <taxon>Hexacorallia</taxon>
        <taxon>Scleractinia</taxon>
        <taxon>Fungiina</taxon>
        <taxon>Poritidae</taxon>
        <taxon>Porites</taxon>
    </lineage>
</organism>